<keyword evidence="14 21" id="KW-1133">Transmembrane helix</keyword>
<evidence type="ECO:0000256" key="6">
    <source>
        <dbReference type="ARBA" id="ARBA00022614"/>
    </source>
</evidence>
<dbReference type="STRING" id="74649.A0A2P6Q641"/>
<dbReference type="PRINTS" id="PR00019">
    <property type="entry name" value="LEURICHRPT"/>
</dbReference>
<dbReference type="InterPro" id="IPR008271">
    <property type="entry name" value="Ser/Thr_kinase_AS"/>
</dbReference>
<evidence type="ECO:0000256" key="21">
    <source>
        <dbReference type="SAM" id="Phobius"/>
    </source>
</evidence>
<dbReference type="PROSITE" id="PS50011">
    <property type="entry name" value="PROTEIN_KINASE_DOM"/>
    <property type="match status" value="1"/>
</dbReference>
<keyword evidence="4" id="KW-0723">Serine/threonine-protein kinase</keyword>
<evidence type="ECO:0000256" key="15">
    <source>
        <dbReference type="ARBA" id="ARBA00023136"/>
    </source>
</evidence>
<keyword evidence="13 20" id="KW-0067">ATP-binding</keyword>
<dbReference type="InterPro" id="IPR032675">
    <property type="entry name" value="LRR_dom_sf"/>
</dbReference>
<keyword evidence="3" id="KW-1003">Cell membrane</keyword>
<keyword evidence="5" id="KW-0597">Phosphoprotein</keyword>
<feature type="transmembrane region" description="Helical" evidence="21">
    <location>
        <begin position="633"/>
        <end position="654"/>
    </location>
</feature>
<keyword evidence="16" id="KW-0675">Receptor</keyword>
<dbReference type="GO" id="GO:0004674">
    <property type="term" value="F:protein serine/threonine kinase activity"/>
    <property type="evidence" value="ECO:0007669"/>
    <property type="project" value="UniProtKB-KW"/>
</dbReference>
<proteinExistence type="predicted"/>
<evidence type="ECO:0000256" key="7">
    <source>
        <dbReference type="ARBA" id="ARBA00022679"/>
    </source>
</evidence>
<keyword evidence="10" id="KW-0677">Repeat</keyword>
<feature type="transmembrane region" description="Helical" evidence="21">
    <location>
        <begin position="6"/>
        <end position="21"/>
    </location>
</feature>
<keyword evidence="12" id="KW-0418">Kinase</keyword>
<dbReference type="SMART" id="SM00220">
    <property type="entry name" value="S_TKc"/>
    <property type="match status" value="1"/>
</dbReference>
<dbReference type="PROSITE" id="PS00108">
    <property type="entry name" value="PROTEIN_KINASE_ST"/>
    <property type="match status" value="1"/>
</dbReference>
<protein>
    <recommendedName>
        <fullName evidence="2">non-specific serine/threonine protein kinase</fullName>
        <ecNumber evidence="2">2.7.11.1</ecNumber>
    </recommendedName>
</protein>
<dbReference type="InterPro" id="IPR001245">
    <property type="entry name" value="Ser-Thr/Tyr_kinase_cat_dom"/>
</dbReference>
<dbReference type="PANTHER" id="PTHR27008:SF585">
    <property type="entry name" value="PROTEIN KINASE DOMAIN-CONTAINING PROTEIN"/>
    <property type="match status" value="1"/>
</dbReference>
<keyword evidence="6" id="KW-0433">Leucine-rich repeat</keyword>
<evidence type="ECO:0000256" key="10">
    <source>
        <dbReference type="ARBA" id="ARBA00022737"/>
    </source>
</evidence>
<keyword evidence="8 21" id="KW-0812">Transmembrane</keyword>
<keyword evidence="9" id="KW-0732">Signal</keyword>
<evidence type="ECO:0000256" key="3">
    <source>
        <dbReference type="ARBA" id="ARBA00022475"/>
    </source>
</evidence>
<evidence type="ECO:0000256" key="11">
    <source>
        <dbReference type="ARBA" id="ARBA00022741"/>
    </source>
</evidence>
<organism evidence="23 24">
    <name type="scientific">Rosa chinensis</name>
    <name type="common">China rose</name>
    <dbReference type="NCBI Taxonomy" id="74649"/>
    <lineage>
        <taxon>Eukaryota</taxon>
        <taxon>Viridiplantae</taxon>
        <taxon>Streptophyta</taxon>
        <taxon>Embryophyta</taxon>
        <taxon>Tracheophyta</taxon>
        <taxon>Spermatophyta</taxon>
        <taxon>Magnoliopsida</taxon>
        <taxon>eudicotyledons</taxon>
        <taxon>Gunneridae</taxon>
        <taxon>Pentapetalae</taxon>
        <taxon>rosids</taxon>
        <taxon>fabids</taxon>
        <taxon>Rosales</taxon>
        <taxon>Rosaceae</taxon>
        <taxon>Rosoideae</taxon>
        <taxon>Rosoideae incertae sedis</taxon>
        <taxon>Rosa</taxon>
    </lineage>
</organism>
<dbReference type="SMART" id="SM00369">
    <property type="entry name" value="LRR_TYP"/>
    <property type="match status" value="16"/>
</dbReference>
<dbReference type="Gene3D" id="3.30.200.20">
    <property type="entry name" value="Phosphorylase Kinase, domain 1"/>
    <property type="match status" value="1"/>
</dbReference>
<dbReference type="PANTHER" id="PTHR27008">
    <property type="entry name" value="OS04G0122200 PROTEIN"/>
    <property type="match status" value="1"/>
</dbReference>
<comment type="caution">
    <text evidence="23">The sequence shown here is derived from an EMBL/GenBank/DDBJ whole genome shotgun (WGS) entry which is preliminary data.</text>
</comment>
<feature type="binding site" evidence="20">
    <location>
        <position position="717"/>
    </location>
    <ligand>
        <name>ATP</name>
        <dbReference type="ChEBI" id="CHEBI:30616"/>
    </ligand>
</feature>
<dbReference type="EC" id="2.7.11.1" evidence="2"/>
<evidence type="ECO:0000256" key="14">
    <source>
        <dbReference type="ARBA" id="ARBA00022989"/>
    </source>
</evidence>
<dbReference type="InterPro" id="IPR051809">
    <property type="entry name" value="Plant_receptor-like_S/T_kinase"/>
</dbReference>
<evidence type="ECO:0000256" key="4">
    <source>
        <dbReference type="ARBA" id="ARBA00022527"/>
    </source>
</evidence>
<dbReference type="GO" id="GO:0005524">
    <property type="term" value="F:ATP binding"/>
    <property type="evidence" value="ECO:0007669"/>
    <property type="project" value="UniProtKB-UniRule"/>
</dbReference>
<dbReference type="Pfam" id="PF07714">
    <property type="entry name" value="PK_Tyr_Ser-Thr"/>
    <property type="match status" value="1"/>
</dbReference>
<dbReference type="EMBL" id="PDCK01000043">
    <property type="protein sequence ID" value="PRQ29642.1"/>
    <property type="molecule type" value="Genomic_DNA"/>
</dbReference>
<evidence type="ECO:0000256" key="1">
    <source>
        <dbReference type="ARBA" id="ARBA00004162"/>
    </source>
</evidence>
<dbReference type="InterPro" id="IPR001611">
    <property type="entry name" value="Leu-rich_rpt"/>
</dbReference>
<dbReference type="FunFam" id="3.30.200.20:FF:000661">
    <property type="entry name" value="Serine-threonine protein kinase plant-type"/>
    <property type="match status" value="1"/>
</dbReference>
<accession>A0A2P6Q641</accession>
<dbReference type="FunFam" id="1.10.510.10:FF:000358">
    <property type="entry name" value="Putative leucine-rich repeat receptor-like serine/threonine-protein kinase"/>
    <property type="match status" value="1"/>
</dbReference>
<dbReference type="SUPFAM" id="SSF56112">
    <property type="entry name" value="Protein kinase-like (PK-like)"/>
    <property type="match status" value="1"/>
</dbReference>
<dbReference type="Gramene" id="PRQ29642">
    <property type="protein sequence ID" value="PRQ29642"/>
    <property type="gene ID" value="RchiOBHm_Chr5g0016021"/>
</dbReference>
<gene>
    <name evidence="23" type="ORF">RchiOBHm_Chr5g0016021</name>
</gene>
<dbReference type="SUPFAM" id="SSF52058">
    <property type="entry name" value="L domain-like"/>
    <property type="match status" value="3"/>
</dbReference>
<dbReference type="GO" id="GO:0009791">
    <property type="term" value="P:post-embryonic development"/>
    <property type="evidence" value="ECO:0007669"/>
    <property type="project" value="UniProtKB-ARBA"/>
</dbReference>
<dbReference type="GO" id="GO:0005886">
    <property type="term" value="C:plasma membrane"/>
    <property type="evidence" value="ECO:0007669"/>
    <property type="project" value="UniProtKB-SubCell"/>
</dbReference>
<dbReference type="InterPro" id="IPR011009">
    <property type="entry name" value="Kinase-like_dom_sf"/>
</dbReference>
<evidence type="ECO:0000256" key="2">
    <source>
        <dbReference type="ARBA" id="ARBA00012513"/>
    </source>
</evidence>
<keyword evidence="11 20" id="KW-0547">Nucleotide-binding</keyword>
<reference evidence="23 24" key="1">
    <citation type="journal article" date="2018" name="Nat. Genet.">
        <title>The Rosa genome provides new insights in the design of modern roses.</title>
        <authorList>
            <person name="Bendahmane M."/>
        </authorList>
    </citation>
    <scope>NUCLEOTIDE SEQUENCE [LARGE SCALE GENOMIC DNA]</scope>
    <source>
        <strain evidence="24">cv. Old Blush</strain>
    </source>
</reference>
<keyword evidence="7 23" id="KW-0808">Transferase</keyword>
<dbReference type="OMA" id="GITCTSR"/>
<feature type="domain" description="Protein kinase" evidence="22">
    <location>
        <begin position="689"/>
        <end position="971"/>
    </location>
</feature>
<dbReference type="FunFam" id="3.80.10.10:FF:000233">
    <property type="entry name" value="Leucine-rich repeat receptor-like protein kinase TDR"/>
    <property type="match status" value="1"/>
</dbReference>
<evidence type="ECO:0000256" key="20">
    <source>
        <dbReference type="PROSITE-ProRule" id="PRU10141"/>
    </source>
</evidence>
<evidence type="ECO:0000256" key="17">
    <source>
        <dbReference type="ARBA" id="ARBA00023180"/>
    </source>
</evidence>
<dbReference type="InterPro" id="IPR003591">
    <property type="entry name" value="Leu-rich_rpt_typical-subtyp"/>
</dbReference>
<dbReference type="Gene3D" id="3.80.10.10">
    <property type="entry name" value="Ribonuclease Inhibitor"/>
    <property type="match status" value="4"/>
</dbReference>
<keyword evidence="15 21" id="KW-0472">Membrane</keyword>
<keyword evidence="24" id="KW-1185">Reference proteome</keyword>
<dbReference type="InterPro" id="IPR017441">
    <property type="entry name" value="Protein_kinase_ATP_BS"/>
</dbReference>
<dbReference type="Pfam" id="PF00560">
    <property type="entry name" value="LRR_1"/>
    <property type="match status" value="7"/>
</dbReference>
<evidence type="ECO:0000256" key="5">
    <source>
        <dbReference type="ARBA" id="ARBA00022553"/>
    </source>
</evidence>
<evidence type="ECO:0000313" key="24">
    <source>
        <dbReference type="Proteomes" id="UP000238479"/>
    </source>
</evidence>
<evidence type="ECO:0000259" key="22">
    <source>
        <dbReference type="PROSITE" id="PS50011"/>
    </source>
</evidence>
<name>A0A2P6Q641_ROSCH</name>
<comment type="catalytic activity">
    <reaction evidence="18">
        <text>L-threonyl-[protein] + ATP = O-phospho-L-threonyl-[protein] + ADP + H(+)</text>
        <dbReference type="Rhea" id="RHEA:46608"/>
        <dbReference type="Rhea" id="RHEA-COMP:11060"/>
        <dbReference type="Rhea" id="RHEA-COMP:11605"/>
        <dbReference type="ChEBI" id="CHEBI:15378"/>
        <dbReference type="ChEBI" id="CHEBI:30013"/>
        <dbReference type="ChEBI" id="CHEBI:30616"/>
        <dbReference type="ChEBI" id="CHEBI:61977"/>
        <dbReference type="ChEBI" id="CHEBI:456216"/>
        <dbReference type="EC" id="2.7.11.1"/>
    </reaction>
</comment>
<comment type="catalytic activity">
    <reaction evidence="19">
        <text>L-seryl-[protein] + ATP = O-phospho-L-seryl-[protein] + ADP + H(+)</text>
        <dbReference type="Rhea" id="RHEA:17989"/>
        <dbReference type="Rhea" id="RHEA-COMP:9863"/>
        <dbReference type="Rhea" id="RHEA-COMP:11604"/>
        <dbReference type="ChEBI" id="CHEBI:15378"/>
        <dbReference type="ChEBI" id="CHEBI:29999"/>
        <dbReference type="ChEBI" id="CHEBI:30616"/>
        <dbReference type="ChEBI" id="CHEBI:83421"/>
        <dbReference type="ChEBI" id="CHEBI:456216"/>
        <dbReference type="EC" id="2.7.11.1"/>
    </reaction>
</comment>
<dbReference type="Pfam" id="PF13855">
    <property type="entry name" value="LRR_8"/>
    <property type="match status" value="3"/>
</dbReference>
<dbReference type="AlphaFoldDB" id="A0A2P6Q641"/>
<dbReference type="FunFam" id="3.80.10.10:FF:000095">
    <property type="entry name" value="LRR receptor-like serine/threonine-protein kinase GSO1"/>
    <property type="match status" value="1"/>
</dbReference>
<dbReference type="Gene3D" id="1.10.510.10">
    <property type="entry name" value="Transferase(Phosphotransferase) domain 1"/>
    <property type="match status" value="1"/>
</dbReference>
<dbReference type="Proteomes" id="UP000238479">
    <property type="component" value="Chromosome 5"/>
</dbReference>
<evidence type="ECO:0000256" key="9">
    <source>
        <dbReference type="ARBA" id="ARBA00022729"/>
    </source>
</evidence>
<evidence type="ECO:0000256" key="8">
    <source>
        <dbReference type="ARBA" id="ARBA00022692"/>
    </source>
</evidence>
<evidence type="ECO:0000256" key="12">
    <source>
        <dbReference type="ARBA" id="ARBA00022777"/>
    </source>
</evidence>
<evidence type="ECO:0000256" key="19">
    <source>
        <dbReference type="ARBA" id="ARBA00048679"/>
    </source>
</evidence>
<evidence type="ECO:0000256" key="18">
    <source>
        <dbReference type="ARBA" id="ARBA00047899"/>
    </source>
</evidence>
<keyword evidence="17" id="KW-0325">Glycoprotein</keyword>
<evidence type="ECO:0000256" key="13">
    <source>
        <dbReference type="ARBA" id="ARBA00022840"/>
    </source>
</evidence>
<sequence length="1082" mass="117764">MVILLSNMFFIALYIVVYMFYEMKFYPYVPTYTVASVQLMDLQEILLILPGTIPKEIGNLTMLKMLYLDSNKFKELPKEIGALDLEELFVQDNGLEGLVPAGVFNMSSLTTLNLYRNRLNGKVPDNLCGNLPNLQKLNLAYNQFEGPLPSSLEQCKQLLVLTLGDNNFSGSIPRNIGNLTQIKYLHLSPNNLTGTIPHEIGHLGNLETLALGANNLNGLIPSESFNLSLLKGIDISLNQLSGSLPANMGLAFPNLQEIHVGGNNLSGEIPNFISNASKLTKLDMGPNLFSGFIPATLCALTNLQWLLLSLNNLMIDTSTPEANIFSCLRNLRNLRMLSLVGNPLNTTLPISLGNLSTSLQYMDFRGCNLRGNIPNEIGNLSGLTTLYLAFNELSGSIPTTLGKLRNLQGLYLTFNKLQGNIPDELCQLDSLADLELYSNELSGTIPSCLGNLASSLRKLILSYNMLTSTIPSSLWELRYILLLRLSSNSLSGPLSEDVGNLAVVADIDLSNNHLSGSMPSSFGGLENLVSLSLENNNFEGNIPSSFGNSLSLQLLDLSNNSLSGVIPKSLEALSRLQSLNLSFNKLQGEIPTGGPFKNFSSASFVSNGALCGAPQLLVPPCKKKAVGSSFPKYIIIGILSAIVLIVGLASMIMLCRKRNVEAAMEVAMLHQPLWRNVSHLELLRATNGFNESNLLGSGDFGTVYKGTLSDGINVAVKVFNLEVEGAFRSFHNECEMLGNIRHRNLLKIISCCSQTNFKAAVLNYMPNGNLDKWLYSENLSLNLLQRLNIVIDVASALEYLHHGYGTPITHCDLKPSNILLDDDMVAHVADFGMAKLLGGGDSMTQTMTLATIGYMAPEYGTEGIVSRRGDVYSFGIVLMETFTKRKPADEMFGGGMSMKQGVANSLFLDGIVEVADANLFGTQEGNGVVSTTECLSSILGLALACCAESPEERTNMQDALATLNKIKTKFLKATAGGNIPNEIRTLVQLEELSLQSNALSGLVPMAIFNRSSLTTLSLSRNSLLGKLPENICHNLLKLQFLYLLITTSRVHFHQTWGNANNFLGYHWGITISVEVYPEISGT</sequence>
<evidence type="ECO:0000256" key="16">
    <source>
        <dbReference type="ARBA" id="ARBA00023170"/>
    </source>
</evidence>
<evidence type="ECO:0000313" key="23">
    <source>
        <dbReference type="EMBL" id="PRQ29642.1"/>
    </source>
</evidence>
<comment type="subcellular location">
    <subcellularLocation>
        <location evidence="1">Cell membrane</location>
        <topology evidence="1">Single-pass membrane protein</topology>
    </subcellularLocation>
</comment>
<dbReference type="InterPro" id="IPR000719">
    <property type="entry name" value="Prot_kinase_dom"/>
</dbReference>
<dbReference type="PROSITE" id="PS00107">
    <property type="entry name" value="PROTEIN_KINASE_ATP"/>
    <property type="match status" value="1"/>
</dbReference>